<evidence type="ECO:0000256" key="3">
    <source>
        <dbReference type="ARBA" id="ARBA00022475"/>
    </source>
</evidence>
<proteinExistence type="inferred from homology"/>
<dbReference type="NCBIfam" id="TIGR01065">
    <property type="entry name" value="hlyIII"/>
    <property type="match status" value="1"/>
</dbReference>
<comment type="similarity">
    <text evidence="2">Belongs to the UPF0073 (Hly-III) family.</text>
</comment>
<comment type="subcellular location">
    <subcellularLocation>
        <location evidence="1">Cell membrane</location>
        <topology evidence="1">Multi-pass membrane protein</topology>
    </subcellularLocation>
</comment>
<dbReference type="InterPro" id="IPR004254">
    <property type="entry name" value="AdipoR/HlyIII-related"/>
</dbReference>
<name>A0ABT1WGX6_9BURK</name>
<evidence type="ECO:0000256" key="5">
    <source>
        <dbReference type="ARBA" id="ARBA00022989"/>
    </source>
</evidence>
<feature type="transmembrane region" description="Helical" evidence="7">
    <location>
        <begin position="98"/>
        <end position="115"/>
    </location>
</feature>
<dbReference type="EMBL" id="JANIGO010000003">
    <property type="protein sequence ID" value="MCQ8896770.1"/>
    <property type="molecule type" value="Genomic_DNA"/>
</dbReference>
<keyword evidence="9" id="KW-1185">Reference proteome</keyword>
<evidence type="ECO:0000256" key="7">
    <source>
        <dbReference type="SAM" id="Phobius"/>
    </source>
</evidence>
<organism evidence="8 9">
    <name type="scientific">Limnobacter humi</name>
    <dbReference type="NCBI Taxonomy" id="1778671"/>
    <lineage>
        <taxon>Bacteria</taxon>
        <taxon>Pseudomonadati</taxon>
        <taxon>Pseudomonadota</taxon>
        <taxon>Betaproteobacteria</taxon>
        <taxon>Burkholderiales</taxon>
        <taxon>Burkholderiaceae</taxon>
        <taxon>Limnobacter</taxon>
    </lineage>
</organism>
<reference evidence="8 9" key="1">
    <citation type="submission" date="2022-07" db="EMBL/GenBank/DDBJ databases">
        <authorList>
            <person name="Xamxidin M."/>
            <person name="Wu M."/>
        </authorList>
    </citation>
    <scope>NUCLEOTIDE SEQUENCE [LARGE SCALE GENOMIC DNA]</scope>
    <source>
        <strain evidence="8 9">NBRC 111650</strain>
    </source>
</reference>
<evidence type="ECO:0000313" key="8">
    <source>
        <dbReference type="EMBL" id="MCQ8896770.1"/>
    </source>
</evidence>
<sequence>MQPVVAPAVAPVVAPMAAYSPAEELANAISHGLAAVAAAVVAVLLVLKSASILNPGELAGVVVYGASLVLLFAASTLYHATTNAQAKALFKRMDHCAIYLLIAGTYTPMLMLTLHTTSATVLLWVVWVLAFAGIGFKLFFIHRFKRLSLVTYLLMGWSSIVLIRDLWEAFPRDAFWLLIAGGLCFTVGAGFYAAKKVKFTHAVWHLWVVAGAACHCAVIWFYVIPSTAA</sequence>
<keyword evidence="6 7" id="KW-0472">Membrane</keyword>
<evidence type="ECO:0000256" key="6">
    <source>
        <dbReference type="ARBA" id="ARBA00023136"/>
    </source>
</evidence>
<keyword evidence="5 7" id="KW-1133">Transmembrane helix</keyword>
<keyword evidence="4 7" id="KW-0812">Transmembrane</keyword>
<keyword evidence="3" id="KW-1003">Cell membrane</keyword>
<protein>
    <submittedName>
        <fullName evidence="8">Hemolysin III family protein</fullName>
    </submittedName>
</protein>
<evidence type="ECO:0000256" key="2">
    <source>
        <dbReference type="ARBA" id="ARBA00008488"/>
    </source>
</evidence>
<dbReference type="PANTHER" id="PTHR20855">
    <property type="entry name" value="ADIPOR/PROGESTIN RECEPTOR-RELATED"/>
    <property type="match status" value="1"/>
</dbReference>
<evidence type="ECO:0000256" key="4">
    <source>
        <dbReference type="ARBA" id="ARBA00022692"/>
    </source>
</evidence>
<comment type="caution">
    <text evidence="8">The sequence shown here is derived from an EMBL/GenBank/DDBJ whole genome shotgun (WGS) entry which is preliminary data.</text>
</comment>
<feature type="transmembrane region" description="Helical" evidence="7">
    <location>
        <begin position="58"/>
        <end position="78"/>
    </location>
</feature>
<accession>A0ABT1WGX6</accession>
<dbReference type="Pfam" id="PF03006">
    <property type="entry name" value="HlyIII"/>
    <property type="match status" value="1"/>
</dbReference>
<gene>
    <name evidence="8" type="ORF">NQT62_10035</name>
</gene>
<feature type="transmembrane region" description="Helical" evidence="7">
    <location>
        <begin position="175"/>
        <end position="194"/>
    </location>
</feature>
<evidence type="ECO:0000256" key="1">
    <source>
        <dbReference type="ARBA" id="ARBA00004651"/>
    </source>
</evidence>
<feature type="transmembrane region" description="Helical" evidence="7">
    <location>
        <begin position="121"/>
        <end position="140"/>
    </location>
</feature>
<feature type="transmembrane region" description="Helical" evidence="7">
    <location>
        <begin position="206"/>
        <end position="224"/>
    </location>
</feature>
<feature type="transmembrane region" description="Helical" evidence="7">
    <location>
        <begin position="147"/>
        <end position="163"/>
    </location>
</feature>
<evidence type="ECO:0000313" key="9">
    <source>
        <dbReference type="Proteomes" id="UP001204142"/>
    </source>
</evidence>
<dbReference type="RefSeq" id="WP_256764564.1">
    <property type="nucleotide sequence ID" value="NZ_JANIGO010000003.1"/>
</dbReference>
<feature type="transmembrane region" description="Helical" evidence="7">
    <location>
        <begin position="25"/>
        <end position="46"/>
    </location>
</feature>
<dbReference type="Proteomes" id="UP001204142">
    <property type="component" value="Unassembled WGS sequence"/>
</dbReference>
<dbReference type="PANTHER" id="PTHR20855:SF3">
    <property type="entry name" value="LD03007P"/>
    <property type="match status" value="1"/>
</dbReference>
<dbReference type="InterPro" id="IPR005744">
    <property type="entry name" value="Hy-lIII"/>
</dbReference>